<gene>
    <name evidence="2" type="ORF">CCGE525_26930</name>
</gene>
<dbReference type="InterPro" id="IPR020904">
    <property type="entry name" value="Sc_DH/Rdtase_CS"/>
</dbReference>
<sequence length="322" mass="34785">MPREHRILITGASGFVGAWLVRELESRRLLGDIDLTVLTAGHGEASALTADISDKGQTMALIGASRPSAVIHLAAIAAPADARNAPDRAWDVNFRGTMNLAYATMELAPNARFIFAGSSESYGASFIERAGVPVDEDTALKPMGVYGATKAAADILLGQLAYEGLKTIRFRPFNHTGPGQTDAYVVPAFAKQIAEIVAGLRAPTLSVGNLSGFRDFLDVRDVVRVYADAALSSLRPNVVGKAFNLSSGRPTQIREILDILIELSKLQVDIEIDPQRLRSSEVPIASGRNEAALEAFGWKPQIELRDTLNDVLAEWHLRVKSR</sequence>
<dbReference type="RefSeq" id="WP_120707335.1">
    <property type="nucleotide sequence ID" value="NZ_CP032695.1"/>
</dbReference>
<evidence type="ECO:0000313" key="2">
    <source>
        <dbReference type="EMBL" id="AYG62418.1"/>
    </source>
</evidence>
<dbReference type="InterPro" id="IPR036291">
    <property type="entry name" value="NAD(P)-bd_dom_sf"/>
</dbReference>
<dbReference type="InterPro" id="IPR016040">
    <property type="entry name" value="NAD(P)-bd_dom"/>
</dbReference>
<geneLocation type="plasmid" evidence="3">
    <name>prccge525c</name>
</geneLocation>
<dbReference type="SUPFAM" id="SSF51735">
    <property type="entry name" value="NAD(P)-binding Rossmann-fold domains"/>
    <property type="match status" value="1"/>
</dbReference>
<proteinExistence type="predicted"/>
<organism evidence="2 3">
    <name type="scientific">Rhizobium jaguaris</name>
    <dbReference type="NCBI Taxonomy" id="1312183"/>
    <lineage>
        <taxon>Bacteria</taxon>
        <taxon>Pseudomonadati</taxon>
        <taxon>Pseudomonadota</taxon>
        <taxon>Alphaproteobacteria</taxon>
        <taxon>Hyphomicrobiales</taxon>
        <taxon>Rhizobiaceae</taxon>
        <taxon>Rhizobium/Agrobacterium group</taxon>
        <taxon>Rhizobium</taxon>
    </lineage>
</organism>
<dbReference type="OrthoDB" id="7305551at2"/>
<dbReference type="PANTHER" id="PTHR43245">
    <property type="entry name" value="BIFUNCTIONAL POLYMYXIN RESISTANCE PROTEIN ARNA"/>
    <property type="match status" value="1"/>
</dbReference>
<dbReference type="PROSITE" id="PS00061">
    <property type="entry name" value="ADH_SHORT"/>
    <property type="match status" value="1"/>
</dbReference>
<dbReference type="Proteomes" id="UP000282195">
    <property type="component" value="Plasmid pRCCGE525c"/>
</dbReference>
<evidence type="ECO:0000259" key="1">
    <source>
        <dbReference type="Pfam" id="PF16363"/>
    </source>
</evidence>
<dbReference type="Pfam" id="PF16363">
    <property type="entry name" value="GDP_Man_Dehyd"/>
    <property type="match status" value="1"/>
</dbReference>
<keyword evidence="2" id="KW-0614">Plasmid</keyword>
<dbReference type="EMBL" id="CP032695">
    <property type="protein sequence ID" value="AYG62418.1"/>
    <property type="molecule type" value="Genomic_DNA"/>
</dbReference>
<evidence type="ECO:0000313" key="3">
    <source>
        <dbReference type="Proteomes" id="UP000282195"/>
    </source>
</evidence>
<name>A0A387FV10_9HYPH</name>
<reference evidence="2 3" key="1">
    <citation type="submission" date="2018-10" db="EMBL/GenBank/DDBJ databases">
        <title>Rhizobium etli, R. leguminosarum and a new Rhizobium genospecies from Phaseolus dumosus.</title>
        <authorList>
            <person name="Ramirez-Puebla S.T."/>
            <person name="Rogel-Hernandez M.A."/>
            <person name="Guerrero G."/>
            <person name="Ormeno-Orrillo E."/>
            <person name="Martinez-Romero J.C."/>
            <person name="Negrete-Yankelevich S."/>
            <person name="Martinez-Romero E."/>
        </authorList>
    </citation>
    <scope>NUCLEOTIDE SEQUENCE [LARGE SCALE GENOMIC DNA]</scope>
    <source>
        <strain evidence="2 3">CCGE525</strain>
        <plasmid evidence="3">prccge525c</plasmid>
    </source>
</reference>
<accession>A0A387FV10</accession>
<protein>
    <submittedName>
        <fullName evidence="2">NAD-dependent epimerase/dehydratase family protein</fullName>
    </submittedName>
</protein>
<feature type="domain" description="NAD(P)-binding" evidence="1">
    <location>
        <begin position="8"/>
        <end position="310"/>
    </location>
</feature>
<dbReference type="KEGG" id="rjg:CCGE525_26930"/>
<keyword evidence="3" id="KW-1185">Reference proteome</keyword>
<dbReference type="AlphaFoldDB" id="A0A387FV10"/>
<dbReference type="Gene3D" id="3.40.50.720">
    <property type="entry name" value="NAD(P)-binding Rossmann-like Domain"/>
    <property type="match status" value="1"/>
</dbReference>
<dbReference type="Gene3D" id="3.90.25.10">
    <property type="entry name" value="UDP-galactose 4-epimerase, domain 1"/>
    <property type="match status" value="1"/>
</dbReference>
<dbReference type="InterPro" id="IPR050177">
    <property type="entry name" value="Lipid_A_modif_metabolic_enz"/>
</dbReference>